<dbReference type="GO" id="GO:0003676">
    <property type="term" value="F:nucleic acid binding"/>
    <property type="evidence" value="ECO:0007669"/>
    <property type="project" value="InterPro"/>
</dbReference>
<accession>A0A816Y5U8</accession>
<dbReference type="PANTHER" id="PTHR46068:SF1">
    <property type="entry name" value="TRANSPOSASE IS30-LIKE HTH DOMAIN-CONTAINING PROTEIN"/>
    <property type="match status" value="1"/>
</dbReference>
<dbReference type="Gene3D" id="3.30.420.10">
    <property type="entry name" value="Ribonuclease H-like superfamily/Ribonuclease H"/>
    <property type="match status" value="1"/>
</dbReference>
<gene>
    <name evidence="1" type="ORF">WKI299_LOCUS30652</name>
</gene>
<reference evidence="1" key="1">
    <citation type="submission" date="2021-02" db="EMBL/GenBank/DDBJ databases">
        <authorList>
            <person name="Nowell W R."/>
        </authorList>
    </citation>
    <scope>NUCLEOTIDE SEQUENCE</scope>
</reference>
<dbReference type="InterPro" id="IPR036397">
    <property type="entry name" value="RNaseH_sf"/>
</dbReference>
<evidence type="ECO:0000313" key="2">
    <source>
        <dbReference type="Proteomes" id="UP000663856"/>
    </source>
</evidence>
<organism evidence="1 2">
    <name type="scientific">Rotaria magnacalcarata</name>
    <dbReference type="NCBI Taxonomy" id="392030"/>
    <lineage>
        <taxon>Eukaryota</taxon>
        <taxon>Metazoa</taxon>
        <taxon>Spiralia</taxon>
        <taxon>Gnathifera</taxon>
        <taxon>Rotifera</taxon>
        <taxon>Eurotatoria</taxon>
        <taxon>Bdelloidea</taxon>
        <taxon>Philodinida</taxon>
        <taxon>Philodinidae</taxon>
        <taxon>Rotaria</taxon>
    </lineage>
</organism>
<dbReference type="PANTHER" id="PTHR46068">
    <property type="entry name" value="PROTEIN CBG27172"/>
    <property type="match status" value="1"/>
</dbReference>
<dbReference type="Proteomes" id="UP000663856">
    <property type="component" value="Unassembled WGS sequence"/>
</dbReference>
<proteinExistence type="predicted"/>
<dbReference type="SUPFAM" id="SSF46689">
    <property type="entry name" value="Homeodomain-like"/>
    <property type="match status" value="1"/>
</dbReference>
<name>A0A816Y5U8_9BILA</name>
<protein>
    <submittedName>
        <fullName evidence="1">Uncharacterized protein</fullName>
    </submittedName>
</protein>
<dbReference type="InterPro" id="IPR009057">
    <property type="entry name" value="Homeodomain-like_sf"/>
</dbReference>
<evidence type="ECO:0000313" key="1">
    <source>
        <dbReference type="EMBL" id="CAF2152819.1"/>
    </source>
</evidence>
<dbReference type="EMBL" id="CAJNRF010013903">
    <property type="protein sequence ID" value="CAF2152819.1"/>
    <property type="molecule type" value="Genomic_DNA"/>
</dbReference>
<sequence length="178" mass="20706">MNSDRLIVQKYFQRGLTGGQVFRHVEQLGITRNGVYRIISRLCDTGSIQGRPRTGRPRTFRSKKRIKRIREKIRRNPERSARKLAMEEDIDNRSMRGILKIDLDLKPYKNIINGYSSKIQPPAHKAKSTQQWLVDNCPDFISSEERPASSPDLNPLDYSIWETLETIVNANPITVWNR</sequence>
<comment type="caution">
    <text evidence="1">The sequence shown here is derived from an EMBL/GenBank/DDBJ whole genome shotgun (WGS) entry which is preliminary data.</text>
</comment>
<dbReference type="AlphaFoldDB" id="A0A816Y5U8"/>